<dbReference type="InterPro" id="IPR017853">
    <property type="entry name" value="GH"/>
</dbReference>
<evidence type="ECO:0000313" key="3">
    <source>
        <dbReference type="EMBL" id="EIY47983.1"/>
    </source>
</evidence>
<evidence type="ECO:0000256" key="1">
    <source>
        <dbReference type="ARBA" id="ARBA00008061"/>
    </source>
</evidence>
<evidence type="ECO:0000313" key="4">
    <source>
        <dbReference type="Proteomes" id="UP000003089"/>
    </source>
</evidence>
<dbReference type="PANTHER" id="PTHR43002">
    <property type="entry name" value="GLYCOGEN DEBRANCHING ENZYME"/>
    <property type="match status" value="1"/>
</dbReference>
<dbReference type="Proteomes" id="UP000003089">
    <property type="component" value="Unassembled WGS sequence"/>
</dbReference>
<sequence>MTFIVKTFMFMQKIYFLLLIVFGGIFTASAQLVTTTPDFPLEGKEVTVVFDASLGSGGLIGYTGNVYAHTGVITNNSKNESDWKYAPSKWGDNSEKYKMRSLGNNKWEFKLTPSIREYYGVHAGETIFKMAFVFRSEDGSKTGKTADGGDIFIDVHREGVTVRFEQPDVATTLNLGDLLPIRAKASVLADMKLFVANEQIVSRTNVQEIISLHTFSQTGTFELRVEATTGGKTAIATQMVTVLGETEQGILPQGARPGINYLNDTQATLVLQAPGKRTVYVVGDFNDWKLLPEYQLKQDGEFFWITLSDLEKGKEYAFQYVVDGTIYIADPYADKVLDPWNDPYISPAVYPDLKPYPTGKAEGIVSVLQTGQTPYQWQVTEFRKPDRNQLMVYEMHIRDFTTEHSFSAAKDKLSYLKQLGINAIELMPVNEFEGNSSWGYNPSFYFAVDKYYGAKNELRAFVDECHQQGMAVIIDLVLNHSFGQSPFYLLYRDADGTPSADNPWYNKESNIPNKDLQWGYDFNHQSTYTRALVDSVAGFWMKEYKVDGFRYDFTKGFSNTPQDTWANKYDTERIANLKRISSEIWKRNSDAYVIIEHLTDGTTEEKELGEAGIMLWRNMNYAYCESAMGWPDKSNFSGLYGGTSNMPVNSLMGYMESHDEERTSFKAWKWGTESIKGGGTSANPVNDNNLENRVKQLATNAAFFFTVPGPKMIWQFGELGYDYSINSNSDGTVVDDGGAYRTDPKPIRWDYFENTTRKGLYDTYSKLMDLRTSYPELFTPDVAFSWKVSGNTNWNKGRFITITTEDKAIVIAGNFTAVAGDYSVVFPKTGVWYDFMDENSTLNIASSTVAQSISVPAHEFRLYTSFKPILTGIEENVANSDQILGYYNNSLDELVINGEADFVEIYSVNGMMVQKQENVTSMGLSVLPSGYYVARIQTKDGKVGSCKIMK</sequence>
<gene>
    <name evidence="3" type="ORF">HMPREF1068_03062</name>
</gene>
<dbReference type="InterPro" id="IPR013783">
    <property type="entry name" value="Ig-like_fold"/>
</dbReference>
<dbReference type="PATRIC" id="fig|997884.3.peg.3149"/>
<protein>
    <recommendedName>
        <fullName evidence="2">Glycosyl hydrolase family 13 catalytic domain-containing protein</fullName>
    </recommendedName>
</protein>
<dbReference type="SUPFAM" id="SSF81296">
    <property type="entry name" value="E set domains"/>
    <property type="match status" value="1"/>
</dbReference>
<dbReference type="HOGENOM" id="CLU_005821_0_0_10"/>
<keyword evidence="4" id="KW-1185">Reference proteome</keyword>
<dbReference type="STRING" id="997884.HMPREF1068_03062"/>
<proteinExistence type="inferred from homology"/>
<dbReference type="Pfam" id="PF00128">
    <property type="entry name" value="Alpha-amylase"/>
    <property type="match status" value="1"/>
</dbReference>
<dbReference type="SMART" id="SM00642">
    <property type="entry name" value="Aamy"/>
    <property type="match status" value="1"/>
</dbReference>
<accession>I9RYR4</accession>
<dbReference type="EMBL" id="AGXS01000020">
    <property type="protein sequence ID" value="EIY47983.1"/>
    <property type="molecule type" value="Genomic_DNA"/>
</dbReference>
<dbReference type="NCBIfam" id="TIGR04183">
    <property type="entry name" value="Por_Secre_tail"/>
    <property type="match status" value="1"/>
</dbReference>
<dbReference type="Gene3D" id="3.20.20.80">
    <property type="entry name" value="Glycosidases"/>
    <property type="match status" value="1"/>
</dbReference>
<dbReference type="AlphaFoldDB" id="I9RYR4"/>
<evidence type="ECO:0000259" key="2">
    <source>
        <dbReference type="SMART" id="SM00642"/>
    </source>
</evidence>
<dbReference type="GO" id="GO:0005975">
    <property type="term" value="P:carbohydrate metabolic process"/>
    <property type="evidence" value="ECO:0007669"/>
    <property type="project" value="InterPro"/>
</dbReference>
<dbReference type="Gene3D" id="2.60.40.10">
    <property type="entry name" value="Immunoglobulins"/>
    <property type="match status" value="1"/>
</dbReference>
<name>I9RYR4_9BACE</name>
<dbReference type="CDD" id="cd11350">
    <property type="entry name" value="AmyAc_4"/>
    <property type="match status" value="1"/>
</dbReference>
<dbReference type="InterPro" id="IPR006047">
    <property type="entry name" value="GH13_cat_dom"/>
</dbReference>
<dbReference type="eggNOG" id="COG1523">
    <property type="taxonomic scope" value="Bacteria"/>
</dbReference>
<dbReference type="InterPro" id="IPR014756">
    <property type="entry name" value="Ig_E-set"/>
</dbReference>
<reference evidence="3 4" key="1">
    <citation type="submission" date="2012-02" db="EMBL/GenBank/DDBJ databases">
        <title>The Genome Sequence of Bacteroides nordii CL02T12C05.</title>
        <authorList>
            <consortium name="The Broad Institute Genome Sequencing Platform"/>
            <person name="Earl A."/>
            <person name="Ward D."/>
            <person name="Feldgarden M."/>
            <person name="Gevers D."/>
            <person name="Zitomersky N.L."/>
            <person name="Coyne M.J."/>
            <person name="Comstock L.E."/>
            <person name="Young S.K."/>
            <person name="Zeng Q."/>
            <person name="Gargeya S."/>
            <person name="Fitzgerald M."/>
            <person name="Haas B."/>
            <person name="Abouelleil A."/>
            <person name="Alvarado L."/>
            <person name="Arachchi H.M."/>
            <person name="Berlin A."/>
            <person name="Chapman S.B."/>
            <person name="Gearin G."/>
            <person name="Goldberg J."/>
            <person name="Griggs A."/>
            <person name="Gujja S."/>
            <person name="Hansen M."/>
            <person name="Heiman D."/>
            <person name="Howarth C."/>
            <person name="Larimer J."/>
            <person name="Lui A."/>
            <person name="MacDonald P.J.P."/>
            <person name="McCowen C."/>
            <person name="Montmayeur A."/>
            <person name="Murphy C."/>
            <person name="Neiman D."/>
            <person name="Pearson M."/>
            <person name="Priest M."/>
            <person name="Roberts A."/>
            <person name="Saif S."/>
            <person name="Shea T."/>
            <person name="Sisk P."/>
            <person name="Stolte C."/>
            <person name="Sykes S."/>
            <person name="Wortman J."/>
            <person name="Nusbaum C."/>
            <person name="Birren B."/>
        </authorList>
    </citation>
    <scope>NUCLEOTIDE SEQUENCE [LARGE SCALE GENOMIC DNA]</scope>
    <source>
        <strain evidence="3 4">CL02T12C05</strain>
    </source>
</reference>
<comment type="similarity">
    <text evidence="1">Belongs to the glycosyl hydrolase 13 family.</text>
</comment>
<organism evidence="3 4">
    <name type="scientific">Bacteroides nordii CL02T12C05</name>
    <dbReference type="NCBI Taxonomy" id="997884"/>
    <lineage>
        <taxon>Bacteria</taxon>
        <taxon>Pseudomonadati</taxon>
        <taxon>Bacteroidota</taxon>
        <taxon>Bacteroidia</taxon>
        <taxon>Bacteroidales</taxon>
        <taxon>Bacteroidaceae</taxon>
        <taxon>Bacteroides</taxon>
    </lineage>
</organism>
<comment type="caution">
    <text evidence="3">The sequence shown here is derived from an EMBL/GenBank/DDBJ whole genome shotgun (WGS) entry which is preliminary data.</text>
</comment>
<feature type="domain" description="Glycosyl hydrolase family 13 catalytic" evidence="2">
    <location>
        <begin position="389"/>
        <end position="771"/>
    </location>
</feature>
<dbReference type="SUPFAM" id="SSF51445">
    <property type="entry name" value="(Trans)glycosidases"/>
    <property type="match status" value="1"/>
</dbReference>
<dbReference type="InterPro" id="IPR026444">
    <property type="entry name" value="Secre_tail"/>
</dbReference>